<keyword evidence="6" id="KW-1185">Reference proteome</keyword>
<sequence length="264" mass="29929">MTDKTSKEMSRDQYSQVGDAYVRSQTHAKGVDLDYLLNMVQPQKDWKVLDVATGGGHTALILAPYVQQVIAVDLTPNMVETAKKFVCDEKGQTNVTFQLADAENLPFEDGSFDLVTCRIAAHHFPACQKFIAESVRVLKQGGLLAVQDHVLPAEENHALYVDQFERLRDPSHFRAYSEQQWRQMFELGGLQVQQTRQLTKRHNFIDWAKRMNCTEETLDELVAMMKNAPNAVKAWQKPFPDADHFGGIETSFVNHHIIVVGRKG</sequence>
<dbReference type="InterPro" id="IPR000408">
    <property type="entry name" value="Reg_chr_condens"/>
</dbReference>
<dbReference type="InterPro" id="IPR013216">
    <property type="entry name" value="Methyltransf_11"/>
</dbReference>
<evidence type="ECO:0000256" key="2">
    <source>
        <dbReference type="ARBA" id="ARBA00022603"/>
    </source>
</evidence>
<dbReference type="SUPFAM" id="SSF53335">
    <property type="entry name" value="S-adenosyl-L-methionine-dependent methyltransferases"/>
    <property type="match status" value="1"/>
</dbReference>
<evidence type="ECO:0000256" key="1">
    <source>
        <dbReference type="ARBA" id="ARBA00008361"/>
    </source>
</evidence>
<dbReference type="PANTHER" id="PTHR44942">
    <property type="entry name" value="METHYLTRANSF_11 DOMAIN-CONTAINING PROTEIN"/>
    <property type="match status" value="1"/>
</dbReference>
<organism evidence="5 6">
    <name type="scientific">Desulfuromonas acetoxidans (strain DSM 684 / 11070)</name>
    <dbReference type="NCBI Taxonomy" id="281689"/>
    <lineage>
        <taxon>Bacteria</taxon>
        <taxon>Pseudomonadati</taxon>
        <taxon>Thermodesulfobacteriota</taxon>
        <taxon>Desulfuromonadia</taxon>
        <taxon>Desulfuromonadales</taxon>
        <taxon>Desulfuromonadaceae</taxon>
        <taxon>Desulfuromonas</taxon>
    </lineage>
</organism>
<dbReference type="AlphaFoldDB" id="Q1JXN0"/>
<evidence type="ECO:0000259" key="4">
    <source>
        <dbReference type="Pfam" id="PF08241"/>
    </source>
</evidence>
<keyword evidence="3" id="KW-0808">Transferase</keyword>
<dbReference type="GO" id="GO:0032259">
    <property type="term" value="P:methylation"/>
    <property type="evidence" value="ECO:0007669"/>
    <property type="project" value="UniProtKB-KW"/>
</dbReference>
<dbReference type="InterPro" id="IPR029063">
    <property type="entry name" value="SAM-dependent_MTases_sf"/>
</dbReference>
<reference evidence="5" key="2">
    <citation type="submission" date="2006-05" db="EMBL/GenBank/DDBJ databases">
        <title>Sequencing of the draft genome and assembly of Desulfuromonas acetoxidans DSM 684.</title>
        <authorList>
            <consortium name="US DOE Joint Genome Institute (JGI-PGF)"/>
            <person name="Copeland A."/>
            <person name="Lucas S."/>
            <person name="Lapidus A."/>
            <person name="Barry K."/>
            <person name="Detter J.C."/>
            <person name="Glavina del Rio T."/>
            <person name="Hammon N."/>
            <person name="Israni S."/>
            <person name="Dalin E."/>
            <person name="Tice H."/>
            <person name="Bruce D."/>
            <person name="Pitluck S."/>
            <person name="Richardson P."/>
        </authorList>
    </citation>
    <scope>NUCLEOTIDE SEQUENCE [LARGE SCALE GENOMIC DNA]</scope>
    <source>
        <strain evidence="5">DSM 684</strain>
    </source>
</reference>
<dbReference type="GO" id="GO:0008757">
    <property type="term" value="F:S-adenosylmethionine-dependent methyltransferase activity"/>
    <property type="evidence" value="ECO:0007669"/>
    <property type="project" value="InterPro"/>
</dbReference>
<evidence type="ECO:0000256" key="3">
    <source>
        <dbReference type="ARBA" id="ARBA00022679"/>
    </source>
</evidence>
<dbReference type="OrthoDB" id="9787738at2"/>
<keyword evidence="2 5" id="KW-0489">Methyltransferase</keyword>
<gene>
    <name evidence="5" type="ORF">Dace_0710</name>
</gene>
<evidence type="ECO:0000313" key="5">
    <source>
        <dbReference type="EMBL" id="EAT14932.1"/>
    </source>
</evidence>
<evidence type="ECO:0000313" key="6">
    <source>
        <dbReference type="Proteomes" id="UP000005695"/>
    </source>
</evidence>
<dbReference type="CDD" id="cd02440">
    <property type="entry name" value="AdoMet_MTases"/>
    <property type="match status" value="1"/>
</dbReference>
<dbReference type="Pfam" id="PF08241">
    <property type="entry name" value="Methyltransf_11"/>
    <property type="match status" value="1"/>
</dbReference>
<dbReference type="InterPro" id="IPR051052">
    <property type="entry name" value="Diverse_substrate_MTase"/>
</dbReference>
<comment type="caution">
    <text evidence="5">The sequence shown here is derived from an EMBL/GenBank/DDBJ whole genome shotgun (WGS) entry which is preliminary data.</text>
</comment>
<dbReference type="Gene3D" id="3.40.50.150">
    <property type="entry name" value="Vaccinia Virus protein VP39"/>
    <property type="match status" value="1"/>
</dbReference>
<protein>
    <submittedName>
        <fullName evidence="5">Methyltransferase type 11</fullName>
    </submittedName>
</protein>
<dbReference type="PROSITE" id="PS00626">
    <property type="entry name" value="RCC1_2"/>
    <property type="match status" value="1"/>
</dbReference>
<dbReference type="Proteomes" id="UP000005695">
    <property type="component" value="Unassembled WGS sequence"/>
</dbReference>
<accession>Q1JXN0</accession>
<feature type="domain" description="Methyltransferase type 11" evidence="4">
    <location>
        <begin position="49"/>
        <end position="145"/>
    </location>
</feature>
<reference evidence="5" key="1">
    <citation type="submission" date="2006-05" db="EMBL/GenBank/DDBJ databases">
        <title>Annotation of the draft genome assembly of Desulfuromonas acetoxidans DSM 684.</title>
        <authorList>
            <consortium name="US DOE Joint Genome Institute (JGI-ORNL)"/>
            <person name="Larimer F."/>
            <person name="Land M."/>
            <person name="Hauser L."/>
        </authorList>
    </citation>
    <scope>NUCLEOTIDE SEQUENCE [LARGE SCALE GENOMIC DNA]</scope>
    <source>
        <strain evidence="5">DSM 684</strain>
    </source>
</reference>
<dbReference type="RefSeq" id="WP_006001749.1">
    <property type="nucleotide sequence ID" value="NZ_AAEW02000015.1"/>
</dbReference>
<dbReference type="EMBL" id="AAEW02000015">
    <property type="protein sequence ID" value="EAT14932.1"/>
    <property type="molecule type" value="Genomic_DNA"/>
</dbReference>
<dbReference type="PANTHER" id="PTHR44942:SF4">
    <property type="entry name" value="METHYLTRANSFERASE TYPE 11 DOMAIN-CONTAINING PROTEIN"/>
    <property type="match status" value="1"/>
</dbReference>
<proteinExistence type="inferred from homology"/>
<comment type="similarity">
    <text evidence="1">Belongs to the methyltransferase superfamily.</text>
</comment>
<name>Q1JXN0_DESA6</name>